<evidence type="ECO:0000313" key="3">
    <source>
        <dbReference type="Proteomes" id="UP001596267"/>
    </source>
</evidence>
<evidence type="ECO:0000256" key="1">
    <source>
        <dbReference type="SAM" id="Phobius"/>
    </source>
</evidence>
<reference evidence="3" key="1">
    <citation type="journal article" date="2019" name="Int. J. Syst. Evol. Microbiol.">
        <title>The Global Catalogue of Microorganisms (GCM) 10K type strain sequencing project: providing services to taxonomists for standard genome sequencing and annotation.</title>
        <authorList>
            <consortium name="The Broad Institute Genomics Platform"/>
            <consortium name="The Broad Institute Genome Sequencing Center for Infectious Disease"/>
            <person name="Wu L."/>
            <person name="Ma J."/>
        </authorList>
    </citation>
    <scope>NUCLEOTIDE SEQUENCE [LARGE SCALE GENOMIC DNA]</scope>
    <source>
        <strain evidence="3">CCUG 42001</strain>
    </source>
</reference>
<feature type="transmembrane region" description="Helical" evidence="1">
    <location>
        <begin position="39"/>
        <end position="58"/>
    </location>
</feature>
<name>A0ABW1WHF6_9BACL</name>
<keyword evidence="3" id="KW-1185">Reference proteome</keyword>
<comment type="caution">
    <text evidence="2">The sequence shown here is derived from an EMBL/GenBank/DDBJ whole genome shotgun (WGS) entry which is preliminary data.</text>
</comment>
<dbReference type="Pfam" id="PF10864">
    <property type="entry name" value="DUF2663"/>
    <property type="match status" value="1"/>
</dbReference>
<organism evidence="2 3">
    <name type="scientific">Sporolactobacillus kofuensis</name>
    <dbReference type="NCBI Taxonomy" id="269672"/>
    <lineage>
        <taxon>Bacteria</taxon>
        <taxon>Bacillati</taxon>
        <taxon>Bacillota</taxon>
        <taxon>Bacilli</taxon>
        <taxon>Bacillales</taxon>
        <taxon>Sporolactobacillaceae</taxon>
        <taxon>Sporolactobacillus</taxon>
    </lineage>
</organism>
<dbReference type="InterPro" id="IPR020210">
    <property type="entry name" value="Uncharacterised_YpbF_TM"/>
</dbReference>
<dbReference type="Proteomes" id="UP001596267">
    <property type="component" value="Unassembled WGS sequence"/>
</dbReference>
<sequence>MSLKGFRDQGLIPGRTYTILLELIKRKEKKNKWKQKESVVGLGLMVSSGILITYLFFFHSENLGSIHGFHALIGRPELWLMLFCCLFFMILFTYCHGERVDAEDDFDDLREECIDREEHLWPKEQANAYGDSPRYVILTTVKKDYDINLFYK</sequence>
<protein>
    <submittedName>
        <fullName evidence="2">DUF2663 family protein</fullName>
    </submittedName>
</protein>
<accession>A0ABW1WHF6</accession>
<dbReference type="EMBL" id="JBHSTQ010000007">
    <property type="protein sequence ID" value="MFC6386644.1"/>
    <property type="molecule type" value="Genomic_DNA"/>
</dbReference>
<evidence type="ECO:0000313" key="2">
    <source>
        <dbReference type="EMBL" id="MFC6386644.1"/>
    </source>
</evidence>
<proteinExistence type="predicted"/>
<gene>
    <name evidence="2" type="ORF">ACFP7A_08520</name>
</gene>
<feature type="transmembrane region" description="Helical" evidence="1">
    <location>
        <begin position="78"/>
        <end position="95"/>
    </location>
</feature>
<keyword evidence="1" id="KW-1133">Transmembrane helix</keyword>
<keyword evidence="1" id="KW-0472">Membrane</keyword>
<keyword evidence="1" id="KW-0812">Transmembrane</keyword>
<dbReference type="RefSeq" id="WP_253076928.1">
    <property type="nucleotide sequence ID" value="NZ_JAMXWN010000013.1"/>
</dbReference>